<keyword evidence="1" id="KW-1185">Reference proteome</keyword>
<reference evidence="2" key="2">
    <citation type="submission" date="2019-10" db="EMBL/GenBank/DDBJ databases">
        <authorList>
            <consortium name="NCBI Genome Project"/>
        </authorList>
    </citation>
    <scope>NUCLEOTIDE SEQUENCE</scope>
    <source>
        <strain evidence="2">NI907</strain>
    </source>
</reference>
<dbReference type="GeneID" id="41965266"/>
<protein>
    <submittedName>
        <fullName evidence="2">Uncharacterized protein</fullName>
    </submittedName>
</protein>
<sequence>MRRVQGAKYRNPHDFMFARQQQPENDEGCLSALRLLQGDDDDCCKEQCADESTVQIIKCNNINCNYRRFGTFNSEKSWGPSYNKCQKHGYL</sequence>
<organism evidence="1 2">
    <name type="scientific">Pyricularia grisea</name>
    <name type="common">Crabgrass-specific blast fungus</name>
    <name type="synonym">Magnaporthe grisea</name>
    <dbReference type="NCBI Taxonomy" id="148305"/>
    <lineage>
        <taxon>Eukaryota</taxon>
        <taxon>Fungi</taxon>
        <taxon>Dikarya</taxon>
        <taxon>Ascomycota</taxon>
        <taxon>Pezizomycotina</taxon>
        <taxon>Sordariomycetes</taxon>
        <taxon>Sordariomycetidae</taxon>
        <taxon>Magnaporthales</taxon>
        <taxon>Pyriculariaceae</taxon>
        <taxon>Pyricularia</taxon>
    </lineage>
</organism>
<dbReference type="KEGG" id="pgri:PgNI_10387"/>
<gene>
    <name evidence="2" type="ORF">PgNI_10387</name>
</gene>
<reference evidence="1 2" key="1">
    <citation type="journal article" date="2019" name="Mol. Biol. Evol.">
        <title>Blast fungal genomes show frequent chromosomal changes, gene gains and losses, and effector gene turnover.</title>
        <authorList>
            <person name="Gomez Luciano L.B."/>
            <person name="Jason Tsai I."/>
            <person name="Chuma I."/>
            <person name="Tosa Y."/>
            <person name="Chen Y.H."/>
            <person name="Li J.Y."/>
            <person name="Li M.Y."/>
            <person name="Jade Lu M.Y."/>
            <person name="Nakayashiki H."/>
            <person name="Li W.H."/>
        </authorList>
    </citation>
    <scope>NUCLEOTIDE SEQUENCE [LARGE SCALE GENOMIC DNA]</scope>
    <source>
        <strain evidence="1 2">NI907</strain>
    </source>
</reference>
<dbReference type="RefSeq" id="XP_030980005.1">
    <property type="nucleotide sequence ID" value="XM_031130358.1"/>
</dbReference>
<dbReference type="AlphaFoldDB" id="A0A6P8AYK6"/>
<accession>A0A6P8AYK6</accession>
<reference evidence="2" key="3">
    <citation type="submission" date="2025-08" db="UniProtKB">
        <authorList>
            <consortium name="RefSeq"/>
        </authorList>
    </citation>
    <scope>IDENTIFICATION</scope>
    <source>
        <strain evidence="2">NI907</strain>
    </source>
</reference>
<name>A0A6P8AYK6_PYRGI</name>
<proteinExistence type="predicted"/>
<evidence type="ECO:0000313" key="1">
    <source>
        <dbReference type="Proteomes" id="UP000515153"/>
    </source>
</evidence>
<evidence type="ECO:0000313" key="2">
    <source>
        <dbReference type="RefSeq" id="XP_030980005.1"/>
    </source>
</evidence>
<dbReference type="Proteomes" id="UP000515153">
    <property type="component" value="Chromosome VII"/>
</dbReference>